<dbReference type="GO" id="GO:0003677">
    <property type="term" value="F:DNA binding"/>
    <property type="evidence" value="ECO:0007669"/>
    <property type="project" value="InterPro"/>
</dbReference>
<evidence type="ECO:0000313" key="4">
    <source>
        <dbReference type="Proteomes" id="UP000015454"/>
    </source>
</evidence>
<dbReference type="Gene3D" id="1.10.443.10">
    <property type="entry name" value="Intergrase catalytic core"/>
    <property type="match status" value="1"/>
</dbReference>
<evidence type="ECO:0000256" key="1">
    <source>
        <dbReference type="ARBA" id="ARBA00023172"/>
    </source>
</evidence>
<dbReference type="GO" id="GO:0006310">
    <property type="term" value="P:DNA recombination"/>
    <property type="evidence" value="ECO:0007669"/>
    <property type="project" value="UniProtKB-KW"/>
</dbReference>
<reference evidence="3" key="1">
    <citation type="submission" date="2013-05" db="EMBL/GenBank/DDBJ databases">
        <authorList>
            <person name="Harkins D.M."/>
            <person name="Durkin A.S."/>
            <person name="Brinkac L.M."/>
            <person name="Haft D.H."/>
            <person name="Selengut J.D."/>
            <person name="Sanka R."/>
            <person name="DePew J."/>
            <person name="Purushe J."/>
            <person name="Hartskeerl R.A."/>
            <person name="Ahmed A."/>
            <person name="van der Linden H."/>
            <person name="Goris M.G.A."/>
            <person name="Vinetz J.M."/>
            <person name="Sutton G.G."/>
            <person name="Nierman W.C."/>
            <person name="Fouts D.E."/>
        </authorList>
    </citation>
    <scope>NUCLEOTIDE SEQUENCE [LARGE SCALE GENOMIC DNA]</scope>
    <source>
        <strain evidence="3">5399</strain>
    </source>
</reference>
<dbReference type="SUPFAM" id="SSF56349">
    <property type="entry name" value="DNA breaking-rejoining enzymes"/>
    <property type="match status" value="1"/>
</dbReference>
<protein>
    <submittedName>
        <fullName evidence="3">Site-specific recombinase, phage integrase family</fullName>
    </submittedName>
</protein>
<dbReference type="GO" id="GO:0015074">
    <property type="term" value="P:DNA integration"/>
    <property type="evidence" value="ECO:0007669"/>
    <property type="project" value="InterPro"/>
</dbReference>
<dbReference type="InterPro" id="IPR011010">
    <property type="entry name" value="DNA_brk_join_enz"/>
</dbReference>
<organism evidence="3 4">
    <name type="scientific">Leptospira broomii serovar Hurstbridge str. 5399</name>
    <dbReference type="NCBI Taxonomy" id="1049789"/>
    <lineage>
        <taxon>Bacteria</taxon>
        <taxon>Pseudomonadati</taxon>
        <taxon>Spirochaetota</taxon>
        <taxon>Spirochaetia</taxon>
        <taxon>Leptospirales</taxon>
        <taxon>Leptospiraceae</taxon>
        <taxon>Leptospira</taxon>
    </lineage>
</organism>
<name>T0F7W7_9LEPT</name>
<comment type="caution">
    <text evidence="3">The sequence shown here is derived from an EMBL/GenBank/DDBJ whole genome shotgun (WGS) entry which is preliminary data.</text>
</comment>
<keyword evidence="1" id="KW-0233">DNA recombination</keyword>
<proteinExistence type="predicted"/>
<evidence type="ECO:0000313" key="3">
    <source>
        <dbReference type="EMBL" id="EQA43996.1"/>
    </source>
</evidence>
<accession>T0F7W7</accession>
<sequence length="127" mass="14473">MIEYTAKGGKTKYAVLTNEILKAIKKYHKIIEIKSDYFFLSRPKRNQTSRTLLTTRSLQRIVNSWNEKTCQGKLVHPHAIRHSVGQRLLEKAGSIAAQKALDPSSPITTAKFYAQPYFDGPAHLTWD</sequence>
<gene>
    <name evidence="3" type="ORF">LEP1GSC050_4144</name>
</gene>
<evidence type="ECO:0000259" key="2">
    <source>
        <dbReference type="PROSITE" id="PS51898"/>
    </source>
</evidence>
<dbReference type="STRING" id="1049789.LEP1GSC050_4144"/>
<dbReference type="Pfam" id="PF00589">
    <property type="entry name" value="Phage_integrase"/>
    <property type="match status" value="1"/>
</dbReference>
<keyword evidence="4" id="KW-1185">Reference proteome</keyword>
<dbReference type="EMBL" id="AHMO02000008">
    <property type="protein sequence ID" value="EQA43996.1"/>
    <property type="molecule type" value="Genomic_DNA"/>
</dbReference>
<dbReference type="AlphaFoldDB" id="T0F7W7"/>
<dbReference type="PROSITE" id="PS51898">
    <property type="entry name" value="TYR_RECOMBINASE"/>
    <property type="match status" value="1"/>
</dbReference>
<dbReference type="Proteomes" id="UP000015454">
    <property type="component" value="Unassembled WGS sequence"/>
</dbReference>
<feature type="domain" description="Tyr recombinase" evidence="2">
    <location>
        <begin position="1"/>
        <end position="126"/>
    </location>
</feature>
<dbReference type="InterPro" id="IPR013762">
    <property type="entry name" value="Integrase-like_cat_sf"/>
</dbReference>
<dbReference type="InterPro" id="IPR002104">
    <property type="entry name" value="Integrase_catalytic"/>
</dbReference>